<dbReference type="InterPro" id="IPR036576">
    <property type="entry name" value="WRKY_dom_sf"/>
</dbReference>
<evidence type="ECO:0000256" key="1">
    <source>
        <dbReference type="ARBA" id="ARBA00004123"/>
    </source>
</evidence>
<dbReference type="Proteomes" id="UP000266723">
    <property type="component" value="Unassembled WGS sequence"/>
</dbReference>
<reference evidence="8 9" key="1">
    <citation type="journal article" date="2020" name="BMC Genomics">
        <title>Intraspecific diversification of the crop wild relative Brassica cretica Lam. using demographic model selection.</title>
        <authorList>
            <person name="Kioukis A."/>
            <person name="Michalopoulou V.A."/>
            <person name="Briers L."/>
            <person name="Pirintsos S."/>
            <person name="Studholme D.J."/>
            <person name="Pavlidis P."/>
            <person name="Sarris P.F."/>
        </authorList>
    </citation>
    <scope>NUCLEOTIDE SEQUENCE [LARGE SCALE GENOMIC DNA]</scope>
    <source>
        <strain evidence="9">cv. PFS-1207/04</strain>
    </source>
</reference>
<evidence type="ECO:0000313" key="9">
    <source>
        <dbReference type="Proteomes" id="UP000266723"/>
    </source>
</evidence>
<dbReference type="InterPro" id="IPR044810">
    <property type="entry name" value="WRKY_plant"/>
</dbReference>
<accession>A0ABQ7AE02</accession>
<evidence type="ECO:0000259" key="7">
    <source>
        <dbReference type="PROSITE" id="PS50811"/>
    </source>
</evidence>
<evidence type="ECO:0000256" key="6">
    <source>
        <dbReference type="SAM" id="MobiDB-lite"/>
    </source>
</evidence>
<evidence type="ECO:0000313" key="8">
    <source>
        <dbReference type="EMBL" id="KAF3495905.1"/>
    </source>
</evidence>
<evidence type="ECO:0000256" key="2">
    <source>
        <dbReference type="ARBA" id="ARBA00023015"/>
    </source>
</evidence>
<dbReference type="PANTHER" id="PTHR31429">
    <property type="entry name" value="WRKY TRANSCRIPTION FACTOR 36-RELATED"/>
    <property type="match status" value="1"/>
</dbReference>
<comment type="caution">
    <text evidence="8">The sequence shown here is derived from an EMBL/GenBank/DDBJ whole genome shotgun (WGS) entry which is preliminary data.</text>
</comment>
<dbReference type="SMART" id="SM00774">
    <property type="entry name" value="WRKY"/>
    <property type="match status" value="1"/>
</dbReference>
<dbReference type="EMBL" id="QGKV02002055">
    <property type="protein sequence ID" value="KAF3495905.1"/>
    <property type="molecule type" value="Genomic_DNA"/>
</dbReference>
<sequence length="190" mass="22354">MVVESLPSFQGMEKLPVEFLPGKKAEQTRFKPAIPKAEPIKRKTHASWNREAGNKEDEDRENNSSNQDHHQQQQHEQKNQLLSCKRLVTDIFNKANISIVFEPADTPDTSLTVKHVYQWRKYGHKVTRDTPAPRAYFRYLCTYIGCNEAHRIHPYWWLHMKGNITTWIKHCDFGYICLKRFLLFQVVAVT</sequence>
<evidence type="ECO:0000256" key="4">
    <source>
        <dbReference type="ARBA" id="ARBA00023163"/>
    </source>
</evidence>
<comment type="subcellular location">
    <subcellularLocation>
        <location evidence="1">Nucleus</location>
    </subcellularLocation>
</comment>
<gene>
    <name evidence="8" type="ORF">DY000_02055713</name>
</gene>
<evidence type="ECO:0000256" key="3">
    <source>
        <dbReference type="ARBA" id="ARBA00023125"/>
    </source>
</evidence>
<protein>
    <recommendedName>
        <fullName evidence="7">WRKY domain-containing protein</fullName>
    </recommendedName>
</protein>
<keyword evidence="3" id="KW-0238">DNA-binding</keyword>
<keyword evidence="5" id="KW-0539">Nucleus</keyword>
<dbReference type="Pfam" id="PF03106">
    <property type="entry name" value="WRKY"/>
    <property type="match status" value="1"/>
</dbReference>
<feature type="domain" description="WRKY" evidence="7">
    <location>
        <begin position="116"/>
        <end position="146"/>
    </location>
</feature>
<keyword evidence="2" id="KW-0805">Transcription regulation</keyword>
<dbReference type="InterPro" id="IPR003657">
    <property type="entry name" value="WRKY_dom"/>
</dbReference>
<dbReference type="PROSITE" id="PS50811">
    <property type="entry name" value="WRKY"/>
    <property type="match status" value="1"/>
</dbReference>
<feature type="region of interest" description="Disordered" evidence="6">
    <location>
        <begin position="14"/>
        <end position="79"/>
    </location>
</feature>
<feature type="compositionally biased region" description="Basic and acidic residues" evidence="6">
    <location>
        <begin position="67"/>
        <end position="78"/>
    </location>
</feature>
<proteinExistence type="predicted"/>
<evidence type="ECO:0000256" key="5">
    <source>
        <dbReference type="ARBA" id="ARBA00023242"/>
    </source>
</evidence>
<keyword evidence="4" id="KW-0804">Transcription</keyword>
<keyword evidence="9" id="KW-1185">Reference proteome</keyword>
<dbReference type="SUPFAM" id="SSF118290">
    <property type="entry name" value="WRKY DNA-binding domain"/>
    <property type="match status" value="1"/>
</dbReference>
<dbReference type="PANTHER" id="PTHR31429:SF3">
    <property type="entry name" value="WRKY TRANSCRIPTION FACTOR 40-RELATED"/>
    <property type="match status" value="1"/>
</dbReference>
<organism evidence="8 9">
    <name type="scientific">Brassica cretica</name>
    <name type="common">Mustard</name>
    <dbReference type="NCBI Taxonomy" id="69181"/>
    <lineage>
        <taxon>Eukaryota</taxon>
        <taxon>Viridiplantae</taxon>
        <taxon>Streptophyta</taxon>
        <taxon>Embryophyta</taxon>
        <taxon>Tracheophyta</taxon>
        <taxon>Spermatophyta</taxon>
        <taxon>Magnoliopsida</taxon>
        <taxon>eudicotyledons</taxon>
        <taxon>Gunneridae</taxon>
        <taxon>Pentapetalae</taxon>
        <taxon>rosids</taxon>
        <taxon>malvids</taxon>
        <taxon>Brassicales</taxon>
        <taxon>Brassicaceae</taxon>
        <taxon>Brassiceae</taxon>
        <taxon>Brassica</taxon>
    </lineage>
</organism>
<name>A0ABQ7AE02_BRACR</name>
<dbReference type="Gene3D" id="2.20.25.80">
    <property type="entry name" value="WRKY domain"/>
    <property type="match status" value="1"/>
</dbReference>